<proteinExistence type="inferred from homology"/>
<dbReference type="PROSITE" id="PS00383">
    <property type="entry name" value="TYR_PHOSPHATASE_1"/>
    <property type="match status" value="1"/>
</dbReference>
<evidence type="ECO:0000259" key="2">
    <source>
        <dbReference type="PROSITE" id="PS50056"/>
    </source>
</evidence>
<dbReference type="InterPro" id="IPR000387">
    <property type="entry name" value="Tyr_Pase_dom"/>
</dbReference>
<evidence type="ECO:0000313" key="4">
    <source>
        <dbReference type="Proteomes" id="UP000317410"/>
    </source>
</evidence>
<dbReference type="InterPro" id="IPR016130">
    <property type="entry name" value="Tyr_Pase_AS"/>
</dbReference>
<dbReference type="InterPro" id="IPR029021">
    <property type="entry name" value="Prot-tyrosine_phosphatase-like"/>
</dbReference>
<organism evidence="3 4">
    <name type="scientific">Microbacterium maritypicum</name>
    <name type="common">Microbacterium liquefaciens</name>
    <dbReference type="NCBI Taxonomy" id="33918"/>
    <lineage>
        <taxon>Bacteria</taxon>
        <taxon>Bacillati</taxon>
        <taxon>Actinomycetota</taxon>
        <taxon>Actinomycetes</taxon>
        <taxon>Micrococcales</taxon>
        <taxon>Microbacteriaceae</taxon>
        <taxon>Microbacterium</taxon>
    </lineage>
</organism>
<dbReference type="PANTHER" id="PTHR31126">
    <property type="entry name" value="TYROSINE-PROTEIN PHOSPHATASE"/>
    <property type="match status" value="1"/>
</dbReference>
<name>A0A4Y4BCB8_MICMQ</name>
<reference evidence="3 4" key="1">
    <citation type="submission" date="2019-06" db="EMBL/GenBank/DDBJ databases">
        <title>Whole genome shotgun sequence of Microbacterium liquefaciens NBRC 15037.</title>
        <authorList>
            <person name="Hosoyama A."/>
            <person name="Uohara A."/>
            <person name="Ohji S."/>
            <person name="Ichikawa N."/>
        </authorList>
    </citation>
    <scope>NUCLEOTIDE SEQUENCE [LARGE SCALE GENOMIC DNA]</scope>
    <source>
        <strain evidence="3 4">NBRC 15037</strain>
    </source>
</reference>
<dbReference type="SUPFAM" id="SSF52799">
    <property type="entry name" value="(Phosphotyrosine protein) phosphatases II"/>
    <property type="match status" value="1"/>
</dbReference>
<accession>A0A4Y4BCB8</accession>
<evidence type="ECO:0000256" key="1">
    <source>
        <dbReference type="ARBA" id="ARBA00009580"/>
    </source>
</evidence>
<dbReference type="Proteomes" id="UP000317410">
    <property type="component" value="Unassembled WGS sequence"/>
</dbReference>
<dbReference type="InterPro" id="IPR026893">
    <property type="entry name" value="Tyr/Ser_Pase_IphP-type"/>
</dbReference>
<dbReference type="GO" id="GO:0004721">
    <property type="term" value="F:phosphoprotein phosphatase activity"/>
    <property type="evidence" value="ECO:0007669"/>
    <property type="project" value="InterPro"/>
</dbReference>
<comment type="caution">
    <text evidence="3">The sequence shown here is derived from an EMBL/GenBank/DDBJ whole genome shotgun (WGS) entry which is preliminary data.</text>
</comment>
<sequence length="270" mass="28144">MTIDISTALQTTHNARELAGFPTSGGGRLASGLLFRSDALASLADEGLQALADLRIGTVIDLRTDGERARAADRLPDDGSVTLLALPMQGGAMDEMVKKLLPAAGSAGLSVTQVAEVLKRVPTLEELYISILEASAAQFATIARTVLESSRTTRPGVLFHCTAGKDRTGLAAAILLLVAEAPREAIVADYTLTEKNLARGFAEALTGLITSLGVPLTPALTTLATKSPASAIEAAMDWIIANHGDVAGYLRSGGMAAEEIVDLRRVLRGE</sequence>
<dbReference type="AlphaFoldDB" id="A0A4Y4BCB8"/>
<comment type="similarity">
    <text evidence="1">Belongs to the protein-tyrosine phosphatase family.</text>
</comment>
<dbReference type="Gene3D" id="3.90.190.10">
    <property type="entry name" value="Protein tyrosine phosphatase superfamily"/>
    <property type="match status" value="1"/>
</dbReference>
<dbReference type="PANTHER" id="PTHR31126:SF1">
    <property type="entry name" value="TYROSINE SPECIFIC PROTEIN PHOSPHATASES DOMAIN-CONTAINING PROTEIN"/>
    <property type="match status" value="1"/>
</dbReference>
<feature type="domain" description="Tyrosine specific protein phosphatases" evidence="2">
    <location>
        <begin position="137"/>
        <end position="180"/>
    </location>
</feature>
<dbReference type="EMBL" id="BJNQ01000020">
    <property type="protein sequence ID" value="GEC76457.1"/>
    <property type="molecule type" value="Genomic_DNA"/>
</dbReference>
<protein>
    <recommendedName>
        <fullName evidence="2">Tyrosine specific protein phosphatases domain-containing protein</fullName>
    </recommendedName>
</protein>
<dbReference type="PROSITE" id="PS50056">
    <property type="entry name" value="TYR_PHOSPHATASE_2"/>
    <property type="match status" value="1"/>
</dbReference>
<dbReference type="RefSeq" id="WP_141387452.1">
    <property type="nucleotide sequence ID" value="NZ_BJNQ01000020.1"/>
</dbReference>
<dbReference type="Pfam" id="PF13350">
    <property type="entry name" value="Y_phosphatase3"/>
    <property type="match status" value="1"/>
</dbReference>
<gene>
    <name evidence="3" type="ORF">MLI01_26020</name>
</gene>
<evidence type="ECO:0000313" key="3">
    <source>
        <dbReference type="EMBL" id="GEC76457.1"/>
    </source>
</evidence>